<feature type="compositionally biased region" description="Low complexity" evidence="1">
    <location>
        <begin position="475"/>
        <end position="499"/>
    </location>
</feature>
<organism evidence="3">
    <name type="scientific">Timema monikensis</name>
    <dbReference type="NCBI Taxonomy" id="170555"/>
    <lineage>
        <taxon>Eukaryota</taxon>
        <taxon>Metazoa</taxon>
        <taxon>Ecdysozoa</taxon>
        <taxon>Arthropoda</taxon>
        <taxon>Hexapoda</taxon>
        <taxon>Insecta</taxon>
        <taxon>Pterygota</taxon>
        <taxon>Neoptera</taxon>
        <taxon>Polyneoptera</taxon>
        <taxon>Phasmatodea</taxon>
        <taxon>Timematodea</taxon>
        <taxon>Timematoidea</taxon>
        <taxon>Timematidae</taxon>
        <taxon>Timema</taxon>
    </lineage>
</organism>
<feature type="compositionally biased region" description="Basic and acidic residues" evidence="1">
    <location>
        <begin position="691"/>
        <end position="712"/>
    </location>
</feature>
<feature type="compositionally biased region" description="Basic and acidic residues" evidence="1">
    <location>
        <begin position="359"/>
        <end position="374"/>
    </location>
</feature>
<feature type="compositionally biased region" description="Basic and acidic residues" evidence="1">
    <location>
        <begin position="311"/>
        <end position="320"/>
    </location>
</feature>
<feature type="compositionally biased region" description="Low complexity" evidence="1">
    <location>
        <begin position="523"/>
        <end position="561"/>
    </location>
</feature>
<evidence type="ECO:0000313" key="3">
    <source>
        <dbReference type="EMBL" id="CAD7423680.1"/>
    </source>
</evidence>
<feature type="region of interest" description="Disordered" evidence="1">
    <location>
        <begin position="90"/>
        <end position="136"/>
    </location>
</feature>
<evidence type="ECO:0000256" key="2">
    <source>
        <dbReference type="SAM" id="Phobius"/>
    </source>
</evidence>
<proteinExistence type="predicted"/>
<feature type="region of interest" description="Disordered" evidence="1">
    <location>
        <begin position="661"/>
        <end position="720"/>
    </location>
</feature>
<feature type="transmembrane region" description="Helical" evidence="2">
    <location>
        <begin position="58"/>
        <end position="80"/>
    </location>
</feature>
<protein>
    <submittedName>
        <fullName evidence="3">Uncharacterized protein</fullName>
    </submittedName>
</protein>
<gene>
    <name evidence="3" type="ORF">TMSB3V08_LOCUS656</name>
</gene>
<feature type="compositionally biased region" description="Low complexity" evidence="1">
    <location>
        <begin position="672"/>
        <end position="689"/>
    </location>
</feature>
<accession>A0A7R9DXR6</accession>
<feature type="region of interest" description="Disordered" evidence="1">
    <location>
        <begin position="309"/>
        <end position="571"/>
    </location>
</feature>
<feature type="compositionally biased region" description="Polar residues" evidence="1">
    <location>
        <begin position="419"/>
        <end position="429"/>
    </location>
</feature>
<dbReference type="EMBL" id="OB792700">
    <property type="protein sequence ID" value="CAD7423680.1"/>
    <property type="molecule type" value="Genomic_DNA"/>
</dbReference>
<feature type="region of interest" description="Disordered" evidence="1">
    <location>
        <begin position="1002"/>
        <end position="1043"/>
    </location>
</feature>
<keyword evidence="2" id="KW-1133">Transmembrane helix</keyword>
<sequence>MMRHARMQRPWGTGDAWRVDYYLAGYGKWRVDREESILRTCYAAVLLCRPAPNLKIEVAHGILAVTLLTLSLALMTAAVVTTENRYEVHPSGARSYSSYSDRSIHGPPHFHDHSTAHQPIRPSSPPYLRRGEKPPPYAVQMEPLVKYSQVDPLYHQHKQSSEAPTLNDLKVIKKSSSSTPSLPPDHSHKSHQHRSSEGKDGAQDRDHEVAGSDYQASYPDSINQQLQYSPHYDESSYYSREQEPIIEIIIQESNVTLPAPPTPPPKPRVREPVQVFYVKYKKDPTKYGKNGEESVIYEAPIPAITPATTSHLEEHPEPPHHHPSPPPLPQPSTTLRTIIHPDSEVYHGTPGLHVTFGNPHEEPSASGYGEKHQESAPQPSLALPTHLPPGPVNPQQRQSGGHFIPFPTSQHHPHKRQPENFNQDGSPRQAQPVPYQTLPSELHRNPHQNNFQQPELLPQATHFPHNSGQSFRHLQPSQHQQPFSQQPTPFPQHPTTFPQKSNSFPRSQHGFTQGQRQPPTLRQPPSQFQPPAQFQPPTQFQPQPQVHSQIQQQSQQASQRPISTPPTFSPVSGQFVKSVSKYEDHFVESSFIPSPKPQLQQPNQLLQQNNKQQYTPQKNPQQLHQVSSDHVINRQPPPVPQSQHVLNSPVNHQAPLQYSQSTFSPSLDRKPQQPLSLVPSSTSSPVVPVKAKHEDNTGGEKKENDKQAEENKTPSPLALASLPDEVPEELRQQLISSGILSNAQIQVLDYDKIGDIPIESLPPDALANFYSGGGAQAAGSEPVPAVVPPDSIKDPVEMKVVRYDPDTAEGQGIEEKYVKEDATQVEPVVLNDSTYNRYLPLKVSGAQFPLPDVPELKGRNVTSVVVLAPINYDFSTESVSKGPSGVVEAEEREGRDSVEVEEIQFVAGEALKKLMKNPTTDNYNEWLEHEKNTATDLQSIILLVTEPKSGANATSREIFMYDISTQRVSKLKGELSEAFVEVAEENASAETDGLETLSSETMERWQQSPHYQQASSKVSEQKVASPVVPAESTTPDVASATDKQVFITSGYSKTSEFTGPSS</sequence>
<name>A0A7R9DXR6_9NEOP</name>
<feature type="compositionally biased region" description="Basic and acidic residues" evidence="1">
    <location>
        <begin position="194"/>
        <end position="210"/>
    </location>
</feature>
<keyword evidence="2" id="KW-0472">Membrane</keyword>
<dbReference type="AlphaFoldDB" id="A0A7R9DXR6"/>
<feature type="region of interest" description="Disordered" evidence="1">
    <location>
        <begin position="174"/>
        <end position="221"/>
    </location>
</feature>
<feature type="region of interest" description="Disordered" evidence="1">
    <location>
        <begin position="611"/>
        <end position="646"/>
    </location>
</feature>
<keyword evidence="2" id="KW-0812">Transmembrane</keyword>
<reference evidence="3" key="1">
    <citation type="submission" date="2020-11" db="EMBL/GenBank/DDBJ databases">
        <authorList>
            <person name="Tran Van P."/>
        </authorList>
    </citation>
    <scope>NUCLEOTIDE SEQUENCE</scope>
</reference>
<feature type="compositionally biased region" description="Polar residues" evidence="1">
    <location>
        <begin position="614"/>
        <end position="630"/>
    </location>
</feature>
<evidence type="ECO:0000256" key="1">
    <source>
        <dbReference type="SAM" id="MobiDB-lite"/>
    </source>
</evidence>
<feature type="compositionally biased region" description="Polar residues" evidence="1">
    <location>
        <begin position="500"/>
        <end position="520"/>
    </location>
</feature>
<feature type="compositionally biased region" description="Polar residues" evidence="1">
    <location>
        <begin position="1002"/>
        <end position="1018"/>
    </location>
</feature>